<protein>
    <submittedName>
        <fullName evidence="4">Glycoside hydrolase</fullName>
    </submittedName>
</protein>
<keyword evidence="2 4" id="KW-0378">Hydrolase</keyword>
<organism evidence="4 5">
    <name type="scientific">Methylopila jiangsuensis</name>
    <dbReference type="NCBI Taxonomy" id="586230"/>
    <lineage>
        <taxon>Bacteria</taxon>
        <taxon>Pseudomonadati</taxon>
        <taxon>Pseudomonadota</taxon>
        <taxon>Alphaproteobacteria</taxon>
        <taxon>Hyphomicrobiales</taxon>
        <taxon>Methylopilaceae</taxon>
        <taxon>Methylopila</taxon>
    </lineage>
</organism>
<reference evidence="4" key="1">
    <citation type="journal article" date="2014" name="Int. J. Syst. Evol. Microbiol.">
        <title>Complete genome sequence of Corynebacterium casei LMG S-19264T (=DSM 44701T), isolated from a smear-ripened cheese.</title>
        <authorList>
            <consortium name="US DOE Joint Genome Institute (JGI-PGF)"/>
            <person name="Walter F."/>
            <person name="Albersmeier A."/>
            <person name="Kalinowski J."/>
            <person name="Ruckert C."/>
        </authorList>
    </citation>
    <scope>NUCLEOTIDE SEQUENCE</scope>
    <source>
        <strain evidence="4">VKM B-2555</strain>
    </source>
</reference>
<gene>
    <name evidence="4" type="primary">lyc</name>
    <name evidence="4" type="ORF">GCM10008171_06260</name>
</gene>
<dbReference type="Pfam" id="PF01183">
    <property type="entry name" value="Glyco_hydro_25"/>
    <property type="match status" value="1"/>
</dbReference>
<dbReference type="PROSITE" id="PS51257">
    <property type="entry name" value="PROKAR_LIPOPROTEIN"/>
    <property type="match status" value="1"/>
</dbReference>
<reference evidence="4" key="2">
    <citation type="submission" date="2023-01" db="EMBL/GenBank/DDBJ databases">
        <authorList>
            <person name="Sun Q."/>
            <person name="Evtushenko L."/>
        </authorList>
    </citation>
    <scope>NUCLEOTIDE SEQUENCE</scope>
    <source>
        <strain evidence="4">VKM B-2555</strain>
    </source>
</reference>
<proteinExistence type="inferred from homology"/>
<name>A0A9W6N2T6_9HYPH</name>
<dbReference type="Gene3D" id="3.20.20.80">
    <property type="entry name" value="Glycosidases"/>
    <property type="match status" value="1"/>
</dbReference>
<dbReference type="EMBL" id="BSFK01000005">
    <property type="protein sequence ID" value="GLK75372.1"/>
    <property type="molecule type" value="Genomic_DNA"/>
</dbReference>
<evidence type="ECO:0000256" key="3">
    <source>
        <dbReference type="ARBA" id="ARBA00023295"/>
    </source>
</evidence>
<dbReference type="InterPro" id="IPR017853">
    <property type="entry name" value="GH"/>
</dbReference>
<sequence>MGMTWRSALRGAGAAAAIAAGAGLLAGCSSIGGDVERTALITEVDPSTGIGSALTGRVTEPEDHPIHGIDVAKYQGTIDWSGVRASGVSFAFIKATEGGDRVDDRFAENWANARAAGVARGAYHFYYFCRTGAEQARWFIENVPNDPGALPPVLDMEWNHLSPSCKRRPPREEVLREMSVFLSMVEKHFGKRPAIYTSVDFHRDILVGAFPGYHFWLRSVAGHPSLKYHASRRFSFWQHTATGRIGGVTGNVDRNVYMGDAASFRRFAATGR</sequence>
<dbReference type="PANTHER" id="PTHR34135">
    <property type="entry name" value="LYSOZYME"/>
    <property type="match status" value="1"/>
</dbReference>
<dbReference type="PROSITE" id="PS51904">
    <property type="entry name" value="GLYCOSYL_HYDROL_F25_2"/>
    <property type="match status" value="1"/>
</dbReference>
<accession>A0A9W6N2T6</accession>
<evidence type="ECO:0000256" key="2">
    <source>
        <dbReference type="ARBA" id="ARBA00022801"/>
    </source>
</evidence>
<keyword evidence="5" id="KW-1185">Reference proteome</keyword>
<dbReference type="GO" id="GO:0009253">
    <property type="term" value="P:peptidoglycan catabolic process"/>
    <property type="evidence" value="ECO:0007669"/>
    <property type="project" value="InterPro"/>
</dbReference>
<dbReference type="PANTHER" id="PTHR34135:SF2">
    <property type="entry name" value="LYSOZYME"/>
    <property type="match status" value="1"/>
</dbReference>
<dbReference type="CDD" id="cd06413">
    <property type="entry name" value="GH25_muramidase_1"/>
    <property type="match status" value="1"/>
</dbReference>
<keyword evidence="3" id="KW-0326">Glycosidase</keyword>
<evidence type="ECO:0000313" key="4">
    <source>
        <dbReference type="EMBL" id="GLK75372.1"/>
    </source>
</evidence>
<evidence type="ECO:0000313" key="5">
    <source>
        <dbReference type="Proteomes" id="UP001143364"/>
    </source>
</evidence>
<comment type="caution">
    <text evidence="4">The sequence shown here is derived from an EMBL/GenBank/DDBJ whole genome shotgun (WGS) entry which is preliminary data.</text>
</comment>
<evidence type="ECO:0000256" key="1">
    <source>
        <dbReference type="ARBA" id="ARBA00010646"/>
    </source>
</evidence>
<dbReference type="AlphaFoldDB" id="A0A9W6N2T6"/>
<dbReference type="GO" id="GO:0016052">
    <property type="term" value="P:carbohydrate catabolic process"/>
    <property type="evidence" value="ECO:0007669"/>
    <property type="project" value="TreeGrafter"/>
</dbReference>
<dbReference type="GO" id="GO:0003796">
    <property type="term" value="F:lysozyme activity"/>
    <property type="evidence" value="ECO:0007669"/>
    <property type="project" value="InterPro"/>
</dbReference>
<dbReference type="InterPro" id="IPR018077">
    <property type="entry name" value="Glyco_hydro_fam25_subgr"/>
</dbReference>
<dbReference type="SUPFAM" id="SSF51445">
    <property type="entry name" value="(Trans)glycosidases"/>
    <property type="match status" value="1"/>
</dbReference>
<dbReference type="GO" id="GO:0016998">
    <property type="term" value="P:cell wall macromolecule catabolic process"/>
    <property type="evidence" value="ECO:0007669"/>
    <property type="project" value="InterPro"/>
</dbReference>
<dbReference type="InterPro" id="IPR002053">
    <property type="entry name" value="Glyco_hydro_25"/>
</dbReference>
<dbReference type="SMART" id="SM00641">
    <property type="entry name" value="Glyco_25"/>
    <property type="match status" value="1"/>
</dbReference>
<dbReference type="Proteomes" id="UP001143364">
    <property type="component" value="Unassembled WGS sequence"/>
</dbReference>
<comment type="similarity">
    <text evidence="1">Belongs to the glycosyl hydrolase 25 family.</text>
</comment>